<dbReference type="Gene3D" id="1.10.10.10">
    <property type="entry name" value="Winged helix-like DNA-binding domain superfamily/Winged helix DNA-binding domain"/>
    <property type="match status" value="1"/>
</dbReference>
<dbReference type="InterPro" id="IPR000835">
    <property type="entry name" value="HTH_MarR-typ"/>
</dbReference>
<dbReference type="InterPro" id="IPR036390">
    <property type="entry name" value="WH_DNA-bd_sf"/>
</dbReference>
<protein>
    <recommendedName>
        <fullName evidence="1">HTH marR-type domain-containing protein</fullName>
    </recommendedName>
</protein>
<dbReference type="EMBL" id="BAAARI010000006">
    <property type="protein sequence ID" value="GAA2572842.1"/>
    <property type="molecule type" value="Genomic_DNA"/>
</dbReference>
<dbReference type="RefSeq" id="WP_344226466.1">
    <property type="nucleotide sequence ID" value="NZ_BAAARI010000002.1"/>
</dbReference>
<evidence type="ECO:0000313" key="2">
    <source>
        <dbReference type="EMBL" id="GAA2568805.1"/>
    </source>
</evidence>
<dbReference type="Pfam" id="PF12802">
    <property type="entry name" value="MarR_2"/>
    <property type="match status" value="1"/>
</dbReference>
<dbReference type="Proteomes" id="UP001500274">
    <property type="component" value="Unassembled WGS sequence"/>
</dbReference>
<gene>
    <name evidence="2" type="ORF">GCM10009862_04460</name>
    <name evidence="3" type="ORF">GCM10009862_09730</name>
</gene>
<dbReference type="EMBL" id="BAAARI010000002">
    <property type="protein sequence ID" value="GAA2568805.1"/>
    <property type="molecule type" value="Genomic_DNA"/>
</dbReference>
<reference evidence="3" key="2">
    <citation type="submission" date="2023-12" db="EMBL/GenBank/DDBJ databases">
        <authorList>
            <person name="Sun Q."/>
            <person name="Inoue M."/>
        </authorList>
    </citation>
    <scope>NUCLEOTIDE SEQUENCE</scope>
    <source>
        <strain evidence="3">JCM 16365</strain>
    </source>
</reference>
<evidence type="ECO:0000313" key="3">
    <source>
        <dbReference type="EMBL" id="GAA2572842.1"/>
    </source>
</evidence>
<reference evidence="3 4" key="1">
    <citation type="journal article" date="2019" name="Int. J. Syst. Evol. Microbiol.">
        <title>The Global Catalogue of Microorganisms (GCM) 10K type strain sequencing project: providing services to taxonomists for standard genome sequencing and annotation.</title>
        <authorList>
            <consortium name="The Broad Institute Genomics Platform"/>
            <consortium name="The Broad Institute Genome Sequencing Center for Infectious Disease"/>
            <person name="Wu L."/>
            <person name="Ma J."/>
        </authorList>
    </citation>
    <scope>NUCLEOTIDE SEQUENCE [LARGE SCALE GENOMIC DNA]</scope>
    <source>
        <strain evidence="3 4">JCM 16365</strain>
    </source>
</reference>
<feature type="domain" description="HTH marR-type" evidence="1">
    <location>
        <begin position="1"/>
        <end position="134"/>
    </location>
</feature>
<dbReference type="PANTHER" id="PTHR39515:SF2">
    <property type="entry name" value="HTH-TYPE TRANSCRIPTIONAL REGULATOR RV0880"/>
    <property type="match status" value="1"/>
</dbReference>
<proteinExistence type="predicted"/>
<dbReference type="InterPro" id="IPR052526">
    <property type="entry name" value="HTH-type_Bedaq_tolerance"/>
</dbReference>
<dbReference type="SUPFAM" id="SSF46785">
    <property type="entry name" value="Winged helix' DNA-binding domain"/>
    <property type="match status" value="1"/>
</dbReference>
<name>A0ABN3P984_9MICO</name>
<dbReference type="SMART" id="SM00347">
    <property type="entry name" value="HTH_MARR"/>
    <property type="match status" value="1"/>
</dbReference>
<sequence>MRKAEAIEKIVVAAHALTRVAAVTTQNDAPAAQWRALSILQKEGPQRVGDLARLSRTTQPGMTRLVGQLADLHLVERERDAEDSRVTIVSITPAGSEAMDAWRTQLGEALEPLFIDLDDAEWSALEHASRILMSRTGAFAGAAR</sequence>
<comment type="caution">
    <text evidence="3">The sequence shown here is derived from an EMBL/GenBank/DDBJ whole genome shotgun (WGS) entry which is preliminary data.</text>
</comment>
<dbReference type="InterPro" id="IPR036388">
    <property type="entry name" value="WH-like_DNA-bd_sf"/>
</dbReference>
<evidence type="ECO:0000259" key="1">
    <source>
        <dbReference type="PROSITE" id="PS50995"/>
    </source>
</evidence>
<dbReference type="PROSITE" id="PS50995">
    <property type="entry name" value="HTH_MARR_2"/>
    <property type="match status" value="1"/>
</dbReference>
<accession>A0ABN3P984</accession>
<organism evidence="3 4">
    <name type="scientific">Microbacterium binotii</name>
    <dbReference type="NCBI Taxonomy" id="462710"/>
    <lineage>
        <taxon>Bacteria</taxon>
        <taxon>Bacillati</taxon>
        <taxon>Actinomycetota</taxon>
        <taxon>Actinomycetes</taxon>
        <taxon>Micrococcales</taxon>
        <taxon>Microbacteriaceae</taxon>
        <taxon>Microbacterium</taxon>
    </lineage>
</organism>
<evidence type="ECO:0000313" key="4">
    <source>
        <dbReference type="Proteomes" id="UP001500274"/>
    </source>
</evidence>
<dbReference type="PANTHER" id="PTHR39515">
    <property type="entry name" value="CONSERVED PROTEIN"/>
    <property type="match status" value="1"/>
</dbReference>
<keyword evidence="4" id="KW-1185">Reference proteome</keyword>